<organism evidence="1 2">
    <name type="scientific">Tigriopus californicus</name>
    <name type="common">Marine copepod</name>
    <dbReference type="NCBI Taxonomy" id="6832"/>
    <lineage>
        <taxon>Eukaryota</taxon>
        <taxon>Metazoa</taxon>
        <taxon>Ecdysozoa</taxon>
        <taxon>Arthropoda</taxon>
        <taxon>Crustacea</taxon>
        <taxon>Multicrustacea</taxon>
        <taxon>Hexanauplia</taxon>
        <taxon>Copepoda</taxon>
        <taxon>Harpacticoida</taxon>
        <taxon>Harpacticidae</taxon>
        <taxon>Tigriopus</taxon>
    </lineage>
</organism>
<evidence type="ECO:0000313" key="2">
    <source>
        <dbReference type="Proteomes" id="UP000318571"/>
    </source>
</evidence>
<dbReference type="EMBL" id="VCGU01000003">
    <property type="protein sequence ID" value="TRY77794.1"/>
    <property type="molecule type" value="Genomic_DNA"/>
</dbReference>
<sequence>MTKDFDHFVDSQGQHAYKTGSCAACLDMGTIVIAMNSSDGVVCEDPCSETDWSIGPGFPSQSIIQASHQAAQTGLVIHRSQVSTGARFITAPSQKPYEWEFGAFMQALARSGFGQAGREIGLASVALDNFRIPGLEIGG</sequence>
<accession>A0A553PJF1</accession>
<keyword evidence="2" id="KW-1185">Reference proteome</keyword>
<protein>
    <submittedName>
        <fullName evidence="1">Uncharacterized protein</fullName>
    </submittedName>
</protein>
<name>A0A553PJF1_TIGCA</name>
<dbReference type="AlphaFoldDB" id="A0A553PJF1"/>
<evidence type="ECO:0000313" key="1">
    <source>
        <dbReference type="EMBL" id="TRY77794.1"/>
    </source>
</evidence>
<comment type="caution">
    <text evidence="1">The sequence shown here is derived from an EMBL/GenBank/DDBJ whole genome shotgun (WGS) entry which is preliminary data.</text>
</comment>
<reference evidence="1 2" key="1">
    <citation type="journal article" date="2018" name="Nat. Ecol. Evol.">
        <title>Genomic signatures of mitonuclear coevolution across populations of Tigriopus californicus.</title>
        <authorList>
            <person name="Barreto F.S."/>
            <person name="Watson E.T."/>
            <person name="Lima T.G."/>
            <person name="Willett C.S."/>
            <person name="Edmands S."/>
            <person name="Li W."/>
            <person name="Burton R.S."/>
        </authorList>
    </citation>
    <scope>NUCLEOTIDE SEQUENCE [LARGE SCALE GENOMIC DNA]</scope>
    <source>
        <strain evidence="1 2">San Diego</strain>
    </source>
</reference>
<proteinExistence type="predicted"/>
<dbReference type="Proteomes" id="UP000318571">
    <property type="component" value="Chromosome 11"/>
</dbReference>
<gene>
    <name evidence="1" type="ORF">TCAL_16675</name>
</gene>